<reference evidence="2" key="1">
    <citation type="submission" date="2021-01" db="EMBL/GenBank/DDBJ databases">
        <authorList>
            <person name="Lovell J.T."/>
            <person name="Bentley N."/>
            <person name="Bhattarai G."/>
            <person name="Jenkins J.W."/>
            <person name="Sreedasyam A."/>
            <person name="Alarcon Y."/>
            <person name="Bock C."/>
            <person name="Boston L."/>
            <person name="Carlson J."/>
            <person name="Cervantes K."/>
            <person name="Clermont K."/>
            <person name="Krom N."/>
            <person name="Kubenka K."/>
            <person name="Mamidi S."/>
            <person name="Mattison C."/>
            <person name="Monteros M."/>
            <person name="Pisani C."/>
            <person name="Plott C."/>
            <person name="Rajasekar S."/>
            <person name="Rhein H.S."/>
            <person name="Rohla C."/>
            <person name="Song M."/>
            <person name="Hilaire R.S."/>
            <person name="Shu S."/>
            <person name="Wells L."/>
            <person name="Wang X."/>
            <person name="Webber J."/>
            <person name="Heerema R.J."/>
            <person name="Klein P."/>
            <person name="Conner P."/>
            <person name="Grauke L."/>
            <person name="Grimwood J."/>
            <person name="Schmutz J."/>
            <person name="Randall J.J."/>
        </authorList>
    </citation>
    <scope>NUCLEOTIDE SEQUENCE</scope>
    <source>
        <tissue evidence="2">Leaf</tissue>
    </source>
</reference>
<evidence type="ECO:0000313" key="3">
    <source>
        <dbReference type="Proteomes" id="UP000811246"/>
    </source>
</evidence>
<dbReference type="InterPro" id="IPR050317">
    <property type="entry name" value="Plant_Fungal_Acyltransferase"/>
</dbReference>
<dbReference type="Pfam" id="PF02458">
    <property type="entry name" value="Transferase"/>
    <property type="match status" value="1"/>
</dbReference>
<organism evidence="2 3">
    <name type="scientific">Carya illinoinensis</name>
    <name type="common">Pecan</name>
    <dbReference type="NCBI Taxonomy" id="32201"/>
    <lineage>
        <taxon>Eukaryota</taxon>
        <taxon>Viridiplantae</taxon>
        <taxon>Streptophyta</taxon>
        <taxon>Embryophyta</taxon>
        <taxon>Tracheophyta</taxon>
        <taxon>Spermatophyta</taxon>
        <taxon>Magnoliopsida</taxon>
        <taxon>eudicotyledons</taxon>
        <taxon>Gunneridae</taxon>
        <taxon>Pentapetalae</taxon>
        <taxon>rosids</taxon>
        <taxon>fabids</taxon>
        <taxon>Fagales</taxon>
        <taxon>Juglandaceae</taxon>
        <taxon>Carya</taxon>
    </lineage>
</organism>
<proteinExistence type="inferred from homology"/>
<dbReference type="GO" id="GO:0016747">
    <property type="term" value="F:acyltransferase activity, transferring groups other than amino-acyl groups"/>
    <property type="evidence" value="ECO:0007669"/>
    <property type="project" value="TreeGrafter"/>
</dbReference>
<accession>A0A922JI62</accession>
<comment type="caution">
    <text evidence="2">The sequence shown here is derived from an EMBL/GenBank/DDBJ whole genome shotgun (WGS) entry which is preliminary data.</text>
</comment>
<dbReference type="Proteomes" id="UP000811246">
    <property type="component" value="Chromosome 7"/>
</dbReference>
<protein>
    <submittedName>
        <fullName evidence="2">Uncharacterized protein</fullName>
    </submittedName>
</protein>
<evidence type="ECO:0000256" key="1">
    <source>
        <dbReference type="ARBA" id="ARBA00009861"/>
    </source>
</evidence>
<evidence type="ECO:0000313" key="2">
    <source>
        <dbReference type="EMBL" id="KAG6705159.1"/>
    </source>
</evidence>
<dbReference type="PANTHER" id="PTHR31642:SF259">
    <property type="entry name" value="PROTEIN ECERIFERUM 2"/>
    <property type="match status" value="1"/>
</dbReference>
<sequence>MKTGSANNESLLLSNVKLSSVVPATVTGEINNVHELTDMDLAMKLHYIQGVYFFTRESVEGLTTDKLKEPMFQCLDLYTTVSGRIRRSETGRPFIKCNDSGVRIVEAECDTTIEELLDMKKDRSFQSFLVYNQVLGPDLAYSPLVIMQFTWFKCGGMSLGLSWAHVLGDAFSATSFVNMWAKILSGQMRPKCLQPVNLGKSKSPTSVLENLVSTERVNPLEDHWLIANNSKMETNYFQITAKQLEHMLANVGAVDQATEISHFEVLSAIIWKCLSEIREDWGRRIIAVCTSSSHNRENEYPTNGMVLSTVEADFPVAKADISAVIELIAEKRVDGMGMTEEIVEKENGEADYIAYGANLTFVNLEEAEIYGLELKGQKPVFVNYAINGVGDEGVVLVLPGAAKGKAESGGRDGVTLTMVLPENQFQLLINKLERDWMQ</sequence>
<dbReference type="AlphaFoldDB" id="A0A922JI62"/>
<comment type="similarity">
    <text evidence="1">Belongs to the plant acyltransferase family.</text>
</comment>
<gene>
    <name evidence="2" type="ORF">I3842_07G167600</name>
</gene>
<dbReference type="EMBL" id="CM031831">
    <property type="protein sequence ID" value="KAG6705159.1"/>
    <property type="molecule type" value="Genomic_DNA"/>
</dbReference>
<name>A0A922JI62_CARIL</name>
<dbReference type="PANTHER" id="PTHR31642">
    <property type="entry name" value="TRICHOTHECENE 3-O-ACETYLTRANSFERASE"/>
    <property type="match status" value="1"/>
</dbReference>